<dbReference type="InterPro" id="IPR042175">
    <property type="entry name" value="Cell/Rod_MreC_2"/>
</dbReference>
<evidence type="ECO:0000259" key="1">
    <source>
        <dbReference type="Pfam" id="PF04085"/>
    </source>
</evidence>
<name>A0A2W6MVL0_9HELI</name>
<dbReference type="Gene3D" id="2.40.10.350">
    <property type="entry name" value="Rod shape-determining protein MreC, domain 2"/>
    <property type="match status" value="1"/>
</dbReference>
<dbReference type="Proteomes" id="UP000249746">
    <property type="component" value="Unassembled WGS sequence"/>
</dbReference>
<dbReference type="Pfam" id="PF04085">
    <property type="entry name" value="MreC"/>
    <property type="match status" value="1"/>
</dbReference>
<evidence type="ECO:0000313" key="2">
    <source>
        <dbReference type="EMBL" id="PZT48457.1"/>
    </source>
</evidence>
<dbReference type="OrthoDB" id="5372414at2"/>
<dbReference type="AlphaFoldDB" id="A0A2W6MVL0"/>
<comment type="caution">
    <text evidence="2">The sequence shown here is derived from an EMBL/GenBank/DDBJ whole genome shotgun (WGS) entry which is preliminary data.</text>
</comment>
<keyword evidence="3" id="KW-1185">Reference proteome</keyword>
<gene>
    <name evidence="2" type="ORF">B6S12_03780</name>
</gene>
<organism evidence="2 3">
    <name type="scientific">Helicobacter valdiviensis</name>
    <dbReference type="NCBI Taxonomy" id="1458358"/>
    <lineage>
        <taxon>Bacteria</taxon>
        <taxon>Pseudomonadati</taxon>
        <taxon>Campylobacterota</taxon>
        <taxon>Epsilonproteobacteria</taxon>
        <taxon>Campylobacterales</taxon>
        <taxon>Helicobacteraceae</taxon>
        <taxon>Helicobacter</taxon>
    </lineage>
</organism>
<dbReference type="NCBIfam" id="NF010507">
    <property type="entry name" value="PRK13922.10-6"/>
    <property type="match status" value="1"/>
</dbReference>
<dbReference type="RefSeq" id="WP_111229486.1">
    <property type="nucleotide sequence ID" value="NZ_NBIU01000007.1"/>
</dbReference>
<feature type="domain" description="Rod shape-determining protein MreC beta-barrel core" evidence="1">
    <location>
        <begin position="162"/>
        <end position="240"/>
    </location>
</feature>
<accession>A0A2W6MVL0</accession>
<reference evidence="2 3" key="1">
    <citation type="submission" date="2017-03" db="EMBL/GenBank/DDBJ databases">
        <title>Genomic and clinical evidence uncovers the enterohepatic species Helicobacter valdiviensis as a potential human intestinal pathogen.</title>
        <authorList>
            <person name="Fresia P."/>
            <person name="Jara R."/>
            <person name="Sierra R."/>
            <person name="Ferres I."/>
            <person name="Greif G."/>
            <person name="Iraola G."/>
            <person name="Collado L."/>
        </authorList>
    </citation>
    <scope>NUCLEOTIDE SEQUENCE [LARGE SCALE GENOMIC DNA]</scope>
    <source>
        <strain evidence="2 3">WBE14</strain>
    </source>
</reference>
<proteinExistence type="predicted"/>
<protein>
    <submittedName>
        <fullName evidence="2">Rod shape-determining protein MreC</fullName>
    </submittedName>
</protein>
<sequence>MKKIFLWFIFLSIVFFISTQISKEFHSKVLYITQGIKIGFLNLNNNISNILERHFNQAQQIKELSAEVAQKKTIEHAYLALEDEYKKLLANLQAPIEASQNNAYLVRTISYVKMNDYKKIWLEFKNHKNYKENFIFGLVGENQVAGIAILDNNRLMGYLNGDEKCSYSVIIGEKKIPGIAKYDLNKGFVVDYIPLFAKIEVGEKIYTSGYDSIFYPDIYVGEVASIQERQGHQIATIKNEISQTSQFYWIIDVAQKMPIDLIEDENTATNTATNE</sequence>
<evidence type="ECO:0000313" key="3">
    <source>
        <dbReference type="Proteomes" id="UP000249746"/>
    </source>
</evidence>
<dbReference type="EMBL" id="NBIU01000007">
    <property type="protein sequence ID" value="PZT48457.1"/>
    <property type="molecule type" value="Genomic_DNA"/>
</dbReference>
<dbReference type="InterPro" id="IPR055342">
    <property type="entry name" value="MreC_beta-barrel_core"/>
</dbReference>